<dbReference type="EC" id="2.7.13.3" evidence="2"/>
<feature type="domain" description="Histidine kinase" evidence="11">
    <location>
        <begin position="294"/>
        <end position="513"/>
    </location>
</feature>
<keyword evidence="6 14" id="KW-0418">Kinase</keyword>
<dbReference type="InterPro" id="IPR003661">
    <property type="entry name" value="HisK_dim/P_dom"/>
</dbReference>
<dbReference type="Gene3D" id="3.30.450.20">
    <property type="entry name" value="PAS domain"/>
    <property type="match status" value="2"/>
</dbReference>
<reference evidence="14 15" key="1">
    <citation type="submission" date="2020-08" db="EMBL/GenBank/DDBJ databases">
        <title>Functional genomics of gut bacteria from endangered species of beetles.</title>
        <authorList>
            <person name="Carlos-Shanley C."/>
        </authorList>
    </citation>
    <scope>NUCLEOTIDE SEQUENCE [LARGE SCALE GENOMIC DNA]</scope>
    <source>
        <strain evidence="14 15">S00224</strain>
    </source>
</reference>
<feature type="domain" description="PAS" evidence="12">
    <location>
        <begin position="13"/>
        <end position="83"/>
    </location>
</feature>
<dbReference type="Pfam" id="PF02518">
    <property type="entry name" value="HATPase_c"/>
    <property type="match status" value="1"/>
</dbReference>
<dbReference type="PANTHER" id="PTHR43065:SF42">
    <property type="entry name" value="TWO-COMPONENT SENSOR PPRA"/>
    <property type="match status" value="1"/>
</dbReference>
<evidence type="ECO:0000256" key="5">
    <source>
        <dbReference type="ARBA" id="ARBA00022741"/>
    </source>
</evidence>
<dbReference type="Proteomes" id="UP000575241">
    <property type="component" value="Unassembled WGS sequence"/>
</dbReference>
<evidence type="ECO:0000259" key="11">
    <source>
        <dbReference type="PROSITE" id="PS50109"/>
    </source>
</evidence>
<comment type="catalytic activity">
    <reaction evidence="1">
        <text>ATP + protein L-histidine = ADP + protein N-phospho-L-histidine.</text>
        <dbReference type="EC" id="2.7.13.3"/>
    </reaction>
</comment>
<dbReference type="Pfam" id="PF08447">
    <property type="entry name" value="PAS_3"/>
    <property type="match status" value="1"/>
</dbReference>
<feature type="domain" description="PAS" evidence="12">
    <location>
        <begin position="140"/>
        <end position="192"/>
    </location>
</feature>
<comment type="caution">
    <text evidence="14">The sequence shown here is derived from an EMBL/GenBank/DDBJ whole genome shotgun (WGS) entry which is preliminary data.</text>
</comment>
<keyword evidence="7" id="KW-0067">ATP-binding</keyword>
<dbReference type="PROSITE" id="PS50109">
    <property type="entry name" value="HIS_KIN"/>
    <property type="match status" value="1"/>
</dbReference>
<comment type="function">
    <text evidence="9">Putative oxygen sensor; modulates the activity of FixJ, a transcriptional activator of nitrogen fixation fixK gene. FixL probably acts as a kinase that phosphorylates FixJ.</text>
</comment>
<evidence type="ECO:0000256" key="3">
    <source>
        <dbReference type="ARBA" id="ARBA00022553"/>
    </source>
</evidence>
<dbReference type="GO" id="GO:0000155">
    <property type="term" value="F:phosphorelay sensor kinase activity"/>
    <property type="evidence" value="ECO:0007669"/>
    <property type="project" value="InterPro"/>
</dbReference>
<keyword evidence="3" id="KW-0597">Phosphoprotein</keyword>
<evidence type="ECO:0000256" key="10">
    <source>
        <dbReference type="ARBA" id="ARBA00070616"/>
    </source>
</evidence>
<dbReference type="PROSITE" id="PS50112">
    <property type="entry name" value="PAS"/>
    <property type="match status" value="2"/>
</dbReference>
<evidence type="ECO:0000256" key="8">
    <source>
        <dbReference type="ARBA" id="ARBA00023012"/>
    </source>
</evidence>
<keyword evidence="8" id="KW-0902">Two-component regulatory system</keyword>
<dbReference type="SMART" id="SM00086">
    <property type="entry name" value="PAC"/>
    <property type="match status" value="2"/>
</dbReference>
<evidence type="ECO:0000256" key="6">
    <source>
        <dbReference type="ARBA" id="ARBA00022777"/>
    </source>
</evidence>
<evidence type="ECO:0000313" key="14">
    <source>
        <dbReference type="EMBL" id="MBB4841283.1"/>
    </source>
</evidence>
<dbReference type="NCBIfam" id="TIGR00229">
    <property type="entry name" value="sensory_box"/>
    <property type="match status" value="2"/>
</dbReference>
<evidence type="ECO:0000259" key="13">
    <source>
        <dbReference type="PROSITE" id="PS50113"/>
    </source>
</evidence>
<keyword evidence="4 14" id="KW-0808">Transferase</keyword>
<protein>
    <recommendedName>
        <fullName evidence="10">Sensor protein FixL</fullName>
        <ecNumber evidence="2">2.7.13.3</ecNumber>
    </recommendedName>
</protein>
<evidence type="ECO:0000256" key="9">
    <source>
        <dbReference type="ARBA" id="ARBA00059827"/>
    </source>
</evidence>
<dbReference type="InterPro" id="IPR036097">
    <property type="entry name" value="HisK_dim/P_sf"/>
</dbReference>
<dbReference type="Pfam" id="PF00512">
    <property type="entry name" value="HisKA"/>
    <property type="match status" value="1"/>
</dbReference>
<dbReference type="InterPro" id="IPR036890">
    <property type="entry name" value="HATPase_C_sf"/>
</dbReference>
<dbReference type="AlphaFoldDB" id="A0A7W7K5D6"/>
<dbReference type="PANTHER" id="PTHR43065">
    <property type="entry name" value="SENSOR HISTIDINE KINASE"/>
    <property type="match status" value="1"/>
</dbReference>
<evidence type="ECO:0000256" key="7">
    <source>
        <dbReference type="ARBA" id="ARBA00022840"/>
    </source>
</evidence>
<dbReference type="SMART" id="SM00387">
    <property type="entry name" value="HATPase_c"/>
    <property type="match status" value="1"/>
</dbReference>
<name>A0A7W7K5D6_9SPHN</name>
<dbReference type="InterPro" id="IPR005467">
    <property type="entry name" value="His_kinase_dom"/>
</dbReference>
<dbReference type="InterPro" id="IPR001610">
    <property type="entry name" value="PAC"/>
</dbReference>
<evidence type="ECO:0000256" key="2">
    <source>
        <dbReference type="ARBA" id="ARBA00012438"/>
    </source>
</evidence>
<dbReference type="SUPFAM" id="SSF47384">
    <property type="entry name" value="Homodimeric domain of signal transducing histidine kinase"/>
    <property type="match status" value="1"/>
</dbReference>
<dbReference type="FunFam" id="3.30.450.20:FF:000060">
    <property type="entry name" value="Sensor protein FixL"/>
    <property type="match status" value="1"/>
</dbReference>
<evidence type="ECO:0000256" key="1">
    <source>
        <dbReference type="ARBA" id="ARBA00000085"/>
    </source>
</evidence>
<dbReference type="PRINTS" id="PR00344">
    <property type="entry name" value="BCTRLSENSOR"/>
</dbReference>
<keyword evidence="15" id="KW-1185">Reference proteome</keyword>
<dbReference type="GO" id="GO:0005524">
    <property type="term" value="F:ATP binding"/>
    <property type="evidence" value="ECO:0007669"/>
    <property type="project" value="UniProtKB-KW"/>
</dbReference>
<dbReference type="InterPro" id="IPR004358">
    <property type="entry name" value="Sig_transdc_His_kin-like_C"/>
</dbReference>
<dbReference type="CDD" id="cd00082">
    <property type="entry name" value="HisKA"/>
    <property type="match status" value="1"/>
</dbReference>
<dbReference type="Pfam" id="PF00989">
    <property type="entry name" value="PAS"/>
    <property type="match status" value="1"/>
</dbReference>
<feature type="domain" description="PAC" evidence="13">
    <location>
        <begin position="87"/>
        <end position="139"/>
    </location>
</feature>
<dbReference type="InterPro" id="IPR035965">
    <property type="entry name" value="PAS-like_dom_sf"/>
</dbReference>
<dbReference type="InterPro" id="IPR000700">
    <property type="entry name" value="PAS-assoc_C"/>
</dbReference>
<evidence type="ECO:0000256" key="4">
    <source>
        <dbReference type="ARBA" id="ARBA00022679"/>
    </source>
</evidence>
<dbReference type="InterPro" id="IPR000014">
    <property type="entry name" value="PAS"/>
</dbReference>
<gene>
    <name evidence="14" type="ORF">HNP52_004385</name>
</gene>
<keyword evidence="5" id="KW-0547">Nucleotide-binding</keyword>
<dbReference type="InterPro" id="IPR013655">
    <property type="entry name" value="PAS_fold_3"/>
</dbReference>
<dbReference type="Gene3D" id="3.30.565.10">
    <property type="entry name" value="Histidine kinase-like ATPase, C-terminal domain"/>
    <property type="match status" value="1"/>
</dbReference>
<dbReference type="SMART" id="SM00091">
    <property type="entry name" value="PAS"/>
    <property type="match status" value="2"/>
</dbReference>
<dbReference type="GO" id="GO:0006355">
    <property type="term" value="P:regulation of DNA-templated transcription"/>
    <property type="evidence" value="ECO:0007669"/>
    <property type="project" value="InterPro"/>
</dbReference>
<dbReference type="InterPro" id="IPR013767">
    <property type="entry name" value="PAS_fold"/>
</dbReference>
<dbReference type="SMART" id="SM00388">
    <property type="entry name" value="HisKA"/>
    <property type="match status" value="1"/>
</dbReference>
<dbReference type="EMBL" id="JACHLN010000005">
    <property type="protein sequence ID" value="MBB4841283.1"/>
    <property type="molecule type" value="Genomic_DNA"/>
</dbReference>
<dbReference type="InterPro" id="IPR003594">
    <property type="entry name" value="HATPase_dom"/>
</dbReference>
<dbReference type="SUPFAM" id="SSF55785">
    <property type="entry name" value="PYP-like sensor domain (PAS domain)"/>
    <property type="match status" value="2"/>
</dbReference>
<evidence type="ECO:0000259" key="12">
    <source>
        <dbReference type="PROSITE" id="PS50112"/>
    </source>
</evidence>
<accession>A0A7W7K5D6</accession>
<dbReference type="CDD" id="cd00130">
    <property type="entry name" value="PAS"/>
    <property type="match status" value="2"/>
</dbReference>
<sequence>MSAIHDSPTGEQSTDIYRSTFEIAAVGIAHVAPDGRWLRVNHAVCEITGYSSDELLHGSFQQITHPDDLSLDLAQVSMLLAGKTNGYRIDKRYIRRDGSLVWVSLTVTLLRHADGAPNFFVAVIKDISARKQAEASRLESEARFRAIFDSAVEAIAIIDATGTIESVNPGVERMFGYTPAELVGRNVTILMPAAIAREHDRYLERYRAGAPPAIIGIGREVFGRRKDGSSIPLDLSVAEWELDGRRYFTGMMRDLTPRKIAESALQRSEERFFALQSEYAHLARVNDMGEMAAAIAHEINQPLTAIVNYLGAGMYAVAGGPDENALKEIEEIMAQASQQALRAGEIVRRLREFIGKGTGERQIVKIDALIEAGSRLALIDAAANGIAVERVSNTDGALVHVDPIQLQQVLVNILRNAQDALVTLPRGQERKLTIMTRTLDGNEVEIWIGDTGPGIAPEVRAALFDPFVTSKPAGMGMGLSVCRRLMEAHGGTIRLQETGSSGTIFALKLPVEHDAVVKPNKNGSQVKSRQAR</sequence>
<dbReference type="Gene3D" id="1.10.287.130">
    <property type="match status" value="1"/>
</dbReference>
<dbReference type="RefSeq" id="WP_184170794.1">
    <property type="nucleotide sequence ID" value="NZ_JACHLN010000005.1"/>
</dbReference>
<evidence type="ECO:0000313" key="15">
    <source>
        <dbReference type="Proteomes" id="UP000575241"/>
    </source>
</evidence>
<proteinExistence type="predicted"/>
<dbReference type="PROSITE" id="PS50113">
    <property type="entry name" value="PAC"/>
    <property type="match status" value="2"/>
</dbReference>
<feature type="domain" description="PAC" evidence="13">
    <location>
        <begin position="217"/>
        <end position="267"/>
    </location>
</feature>
<organism evidence="14 15">
    <name type="scientific">Sphingomonas kyeonggiensis</name>
    <dbReference type="NCBI Taxonomy" id="1268553"/>
    <lineage>
        <taxon>Bacteria</taxon>
        <taxon>Pseudomonadati</taxon>
        <taxon>Pseudomonadota</taxon>
        <taxon>Alphaproteobacteria</taxon>
        <taxon>Sphingomonadales</taxon>
        <taxon>Sphingomonadaceae</taxon>
        <taxon>Sphingomonas</taxon>
    </lineage>
</organism>
<dbReference type="SUPFAM" id="SSF55874">
    <property type="entry name" value="ATPase domain of HSP90 chaperone/DNA topoisomerase II/histidine kinase"/>
    <property type="match status" value="1"/>
</dbReference>